<dbReference type="GO" id="GO:0043565">
    <property type="term" value="F:sequence-specific DNA binding"/>
    <property type="evidence" value="ECO:0007669"/>
    <property type="project" value="InterPro"/>
</dbReference>
<keyword evidence="5" id="KW-1185">Reference proteome</keyword>
<dbReference type="InterPro" id="IPR013088">
    <property type="entry name" value="Znf_NHR/GATA"/>
</dbReference>
<dbReference type="CDD" id="cd00202">
    <property type="entry name" value="ZnF_GATA"/>
    <property type="match status" value="1"/>
</dbReference>
<feature type="region of interest" description="Disordered" evidence="3">
    <location>
        <begin position="62"/>
        <end position="145"/>
    </location>
</feature>
<evidence type="ECO:0000259" key="4">
    <source>
        <dbReference type="PROSITE" id="PS50114"/>
    </source>
</evidence>
<reference evidence="6" key="1">
    <citation type="submission" date="2025-08" db="UniProtKB">
        <authorList>
            <consortium name="RefSeq"/>
        </authorList>
    </citation>
    <scope>IDENTIFICATION</scope>
</reference>
<dbReference type="Pfam" id="PF00320">
    <property type="entry name" value="GATA"/>
    <property type="match status" value="1"/>
</dbReference>
<feature type="region of interest" description="Disordered" evidence="3">
    <location>
        <begin position="13"/>
        <end position="41"/>
    </location>
</feature>
<dbReference type="FunCoup" id="A0A6P3F6K0">
    <property type="interactions" value="391"/>
</dbReference>
<dbReference type="GO" id="GO:0008270">
    <property type="term" value="F:zinc ion binding"/>
    <property type="evidence" value="ECO:0007669"/>
    <property type="project" value="UniProtKB-KW"/>
</dbReference>
<keyword evidence="1" id="KW-0539">Nucleus</keyword>
<dbReference type="Proteomes" id="UP000515203">
    <property type="component" value="Unplaced"/>
</dbReference>
<evidence type="ECO:0000256" key="2">
    <source>
        <dbReference type="PROSITE-ProRule" id="PRU00094"/>
    </source>
</evidence>
<feature type="compositionally biased region" description="Low complexity" evidence="3">
    <location>
        <begin position="67"/>
        <end position="84"/>
    </location>
</feature>
<sequence>MEANLGELLRELLVPPRVNPESPPGPAAQRQPRPLRYPIAGASGRSLWPVCQDPVTIFRLLQESEEGQGQAPTQATQTTQAQGTSWEPADPGASGPLTMARSSRIQQTSGSQKGQGQEPLGVPAAPSQRRPRKQPKPCQGANQVDPGFKGVTLKFQIKADSSLQISPTYSLAGRSLTEGAPASPAQVAESNPRGSTGEALGLRRCASCSTQRTPLWRDAEDGTPLCNACGIRYKKYGTRCSGCWLVPRKTVQPKKLCGRCGVSLGPLEGPPQAM</sequence>
<name>A0A6P3F6K0_OCTDE</name>
<dbReference type="InterPro" id="IPR000679">
    <property type="entry name" value="Znf_GATA"/>
</dbReference>
<evidence type="ECO:0000256" key="3">
    <source>
        <dbReference type="SAM" id="MobiDB-lite"/>
    </source>
</evidence>
<accession>A0A6P3F6K0</accession>
<feature type="compositionally biased region" description="Pro residues" evidence="3">
    <location>
        <begin position="17"/>
        <end position="26"/>
    </location>
</feature>
<dbReference type="GO" id="GO:0005634">
    <property type="term" value="C:nucleus"/>
    <property type="evidence" value="ECO:0007669"/>
    <property type="project" value="TreeGrafter"/>
</dbReference>
<dbReference type="PANTHER" id="PTHR47341:SF1">
    <property type="entry name" value="GATA-TYPE ZINC FINGER PROTEIN 1"/>
    <property type="match status" value="1"/>
</dbReference>
<organism evidence="5 6">
    <name type="scientific">Octodon degus</name>
    <name type="common">Degu</name>
    <name type="synonym">Sciurus degus</name>
    <dbReference type="NCBI Taxonomy" id="10160"/>
    <lineage>
        <taxon>Eukaryota</taxon>
        <taxon>Metazoa</taxon>
        <taxon>Chordata</taxon>
        <taxon>Craniata</taxon>
        <taxon>Vertebrata</taxon>
        <taxon>Euteleostomi</taxon>
        <taxon>Mammalia</taxon>
        <taxon>Eutheria</taxon>
        <taxon>Euarchontoglires</taxon>
        <taxon>Glires</taxon>
        <taxon>Rodentia</taxon>
        <taxon>Hystricomorpha</taxon>
        <taxon>Octodontidae</taxon>
        <taxon>Octodon</taxon>
    </lineage>
</organism>
<dbReference type="InParanoid" id="A0A6P3F6K0"/>
<keyword evidence="2" id="KW-0862">Zinc</keyword>
<evidence type="ECO:0000313" key="5">
    <source>
        <dbReference type="Proteomes" id="UP000515203"/>
    </source>
</evidence>
<gene>
    <name evidence="6" type="primary">Zglp1</name>
</gene>
<keyword evidence="2" id="KW-0479">Metal-binding</keyword>
<dbReference type="SMART" id="SM00401">
    <property type="entry name" value="ZnF_GATA"/>
    <property type="match status" value="1"/>
</dbReference>
<dbReference type="PRINTS" id="PR00619">
    <property type="entry name" value="GATAZNFINGER"/>
</dbReference>
<dbReference type="PROSITE" id="PS50114">
    <property type="entry name" value="GATA_ZN_FINGER_2"/>
    <property type="match status" value="1"/>
</dbReference>
<feature type="region of interest" description="Disordered" evidence="3">
    <location>
        <begin position="176"/>
        <end position="197"/>
    </location>
</feature>
<dbReference type="Gene3D" id="3.30.50.10">
    <property type="entry name" value="Erythroid Transcription Factor GATA-1, subunit A"/>
    <property type="match status" value="1"/>
</dbReference>
<proteinExistence type="predicted"/>
<dbReference type="GO" id="GO:0007283">
    <property type="term" value="P:spermatogenesis"/>
    <property type="evidence" value="ECO:0007669"/>
    <property type="project" value="TreeGrafter"/>
</dbReference>
<evidence type="ECO:0000256" key="1">
    <source>
        <dbReference type="ARBA" id="ARBA00023242"/>
    </source>
</evidence>
<dbReference type="CTD" id="100125288"/>
<dbReference type="RefSeq" id="XP_004633058.1">
    <property type="nucleotide sequence ID" value="XM_004633001.2"/>
</dbReference>
<dbReference type="GeneID" id="101586788"/>
<dbReference type="InterPro" id="IPR053116">
    <property type="entry name" value="GATA-type_Znf_Regulator"/>
</dbReference>
<feature type="domain" description="GATA-type" evidence="4">
    <location>
        <begin position="203"/>
        <end position="237"/>
    </location>
</feature>
<dbReference type="GO" id="GO:0048599">
    <property type="term" value="P:oocyte development"/>
    <property type="evidence" value="ECO:0007669"/>
    <property type="project" value="TreeGrafter"/>
</dbReference>
<feature type="compositionally biased region" description="Low complexity" evidence="3">
    <location>
        <begin position="106"/>
        <end position="128"/>
    </location>
</feature>
<evidence type="ECO:0000313" key="6">
    <source>
        <dbReference type="RefSeq" id="XP_004633058.1"/>
    </source>
</evidence>
<dbReference type="PANTHER" id="PTHR47341">
    <property type="entry name" value="GATA-TYPE ZINC FINGER PROTEIN 1"/>
    <property type="match status" value="1"/>
</dbReference>
<protein>
    <submittedName>
        <fullName evidence="6">GATA-type zinc finger protein 1</fullName>
    </submittedName>
</protein>
<dbReference type="AlphaFoldDB" id="A0A6P3F6K0"/>
<dbReference type="OrthoDB" id="2162994at2759"/>
<keyword evidence="2" id="KW-0863">Zinc-finger</keyword>
<dbReference type="SUPFAM" id="SSF57716">
    <property type="entry name" value="Glucocorticoid receptor-like (DNA-binding domain)"/>
    <property type="match status" value="1"/>
</dbReference>
<dbReference type="GO" id="GO:0006357">
    <property type="term" value="P:regulation of transcription by RNA polymerase II"/>
    <property type="evidence" value="ECO:0007669"/>
    <property type="project" value="TreeGrafter"/>
</dbReference>